<protein>
    <submittedName>
        <fullName evidence="1">Uncharacterized protein</fullName>
    </submittedName>
</protein>
<reference evidence="1 2" key="1">
    <citation type="journal article" date="2014" name="Genome Biol. Evol.">
        <title>Acetic acid bacteria genomes reveal functional traits for adaptation to life in insect guts.</title>
        <authorList>
            <person name="Chouaia B."/>
            <person name="Gaiarsa S."/>
            <person name="Crotti E."/>
            <person name="Comandatore F."/>
            <person name="Degli Esposti M."/>
            <person name="Ricci I."/>
            <person name="Alma A."/>
            <person name="Favia G."/>
            <person name="Bandi C."/>
            <person name="Daffonchio D."/>
        </authorList>
    </citation>
    <scope>NUCLEOTIDE SEQUENCE [LARGE SCALE GENOMIC DNA]</scope>
    <source>
        <strain evidence="2">AM169</strain>
    </source>
</reference>
<sequence length="42" mass="4712">MPGLDGVDLQTCFLCNISFSAVWIVLQKYSSYTAPVVTWKDD</sequence>
<organism evidence="1 2">
    <name type="scientific">Parasaccharibacter apium</name>
    <dbReference type="NCBI Taxonomy" id="1510841"/>
    <lineage>
        <taxon>Bacteria</taxon>
        <taxon>Pseudomonadati</taxon>
        <taxon>Pseudomonadota</taxon>
        <taxon>Alphaproteobacteria</taxon>
        <taxon>Acetobacterales</taxon>
        <taxon>Acetobacteraceae</taxon>
        <taxon>Parasaccharibacter</taxon>
    </lineage>
</organism>
<comment type="caution">
    <text evidence="1">The sequence shown here is derived from an EMBL/GenBank/DDBJ whole genome shotgun (WGS) entry which is preliminary data.</text>
</comment>
<evidence type="ECO:0000313" key="2">
    <source>
        <dbReference type="Proteomes" id="UP000027590"/>
    </source>
</evidence>
<dbReference type="AlphaFoldDB" id="A0A7U7G6E8"/>
<dbReference type="EMBL" id="CBLY010000006">
    <property type="protein sequence ID" value="CDG33986.1"/>
    <property type="molecule type" value="Genomic_DNA"/>
</dbReference>
<dbReference type="Proteomes" id="UP000027590">
    <property type="component" value="Unassembled WGS sequence"/>
</dbReference>
<name>A0A7U7G6E8_9PROT</name>
<proteinExistence type="predicted"/>
<accession>A0A7U7G6E8</accession>
<reference evidence="1 2" key="2">
    <citation type="journal article" date="2014" name="PLoS ONE">
        <title>Evolution of mitochondria reconstructed from the energy metabolism of living bacteria.</title>
        <authorList>
            <person name="Degli Esposti M."/>
            <person name="Chouaia B."/>
            <person name="Comandatore F."/>
            <person name="Crotti E."/>
            <person name="Sassera D."/>
            <person name="Lievens P.M."/>
            <person name="Daffonchio D."/>
            <person name="Bandi C."/>
        </authorList>
    </citation>
    <scope>NUCLEOTIDE SEQUENCE [LARGE SCALE GENOMIC DNA]</scope>
    <source>
        <strain evidence="2">AM169</strain>
    </source>
</reference>
<gene>
    <name evidence="1" type="ORF">SACS_1248</name>
</gene>
<evidence type="ECO:0000313" key="1">
    <source>
        <dbReference type="EMBL" id="CDG33986.1"/>
    </source>
</evidence>